<evidence type="ECO:0000313" key="9">
    <source>
        <dbReference type="Proteomes" id="UP000315540"/>
    </source>
</evidence>
<evidence type="ECO:0000256" key="1">
    <source>
        <dbReference type="ARBA" id="ARBA00001070"/>
    </source>
</evidence>
<evidence type="ECO:0000256" key="5">
    <source>
        <dbReference type="ARBA" id="ARBA00022825"/>
    </source>
</evidence>
<dbReference type="OrthoDB" id="9801421at2"/>
<dbReference type="InterPro" id="IPR029058">
    <property type="entry name" value="AB_hydrolase_fold"/>
</dbReference>
<keyword evidence="9" id="KW-1185">Reference proteome</keyword>
<protein>
    <recommendedName>
        <fullName evidence="2">prolyl oligopeptidase</fullName>
        <ecNumber evidence="2">3.4.21.26</ecNumber>
    </recommendedName>
</protein>
<dbReference type="AlphaFoldDB" id="A0A504JMN8"/>
<dbReference type="InterPro" id="IPR002470">
    <property type="entry name" value="Peptidase_S9A"/>
</dbReference>
<dbReference type="PANTHER" id="PTHR42881:SF2">
    <property type="entry name" value="PROLYL ENDOPEPTIDASE"/>
    <property type="match status" value="1"/>
</dbReference>
<dbReference type="SUPFAM" id="SSF53474">
    <property type="entry name" value="alpha/beta-Hydrolases"/>
    <property type="match status" value="1"/>
</dbReference>
<dbReference type="SUPFAM" id="SSF50993">
    <property type="entry name" value="Peptidase/esterase 'gauge' domain"/>
    <property type="match status" value="1"/>
</dbReference>
<dbReference type="PRINTS" id="PR00862">
    <property type="entry name" value="PROLIGOPTASE"/>
</dbReference>
<dbReference type="Pfam" id="PF02897">
    <property type="entry name" value="Peptidase_S9_N"/>
    <property type="match status" value="1"/>
</dbReference>
<comment type="catalytic activity">
    <reaction evidence="1">
        <text>Hydrolysis of Pro-|-Xaa &gt;&gt; Ala-|-Xaa in oligopeptides.</text>
        <dbReference type="EC" id="3.4.21.26"/>
    </reaction>
</comment>
<keyword evidence="3" id="KW-0645">Protease</keyword>
<name>A0A504JMN8_9FLAO</name>
<evidence type="ECO:0000256" key="2">
    <source>
        <dbReference type="ARBA" id="ARBA00011897"/>
    </source>
</evidence>
<reference evidence="8 9" key="1">
    <citation type="submission" date="2019-06" db="EMBL/GenBank/DDBJ databases">
        <authorList>
            <person name="Meng X."/>
        </authorList>
    </citation>
    <scope>NUCLEOTIDE SEQUENCE [LARGE SCALE GENOMIC DNA]</scope>
    <source>
        <strain evidence="8 9">M625</strain>
    </source>
</reference>
<feature type="domain" description="Peptidase S9A N-terminal" evidence="7">
    <location>
        <begin position="3"/>
        <end position="390"/>
    </location>
</feature>
<dbReference type="Proteomes" id="UP000315540">
    <property type="component" value="Unassembled WGS sequence"/>
</dbReference>
<evidence type="ECO:0000259" key="6">
    <source>
        <dbReference type="Pfam" id="PF00326"/>
    </source>
</evidence>
<dbReference type="InterPro" id="IPR023302">
    <property type="entry name" value="Pept_S9A_N"/>
</dbReference>
<dbReference type="Gene3D" id="3.40.50.1820">
    <property type="entry name" value="alpha/beta hydrolase"/>
    <property type="match status" value="1"/>
</dbReference>
<dbReference type="InterPro" id="IPR001375">
    <property type="entry name" value="Peptidase_S9_cat"/>
</dbReference>
<sequence length="695" mass="79165">MTEEYFGKKVSDPYRYLEKNLDNNFIVDWIKENNEVTSNYFKNIESTDKVLEKILNSYDKKGDQISSTRITSNNKYFYLKTKSENNFSELFYKNGKDGKEVLIFDPSSYRIDDGVKYKINHISPCLDGEKIAIGVTENDTEFSDIIVIDVESKEIIFKTNKKSWPSALGGIKWNANCDGIYYTHVPVTDKNKEDYLFNTEAIYFNIENKQEKTVLFSKENNPDVSFKEEDFPLLYFDFVENKHIVGTVAGVAKYRNAYISSLESISKKKNDWRPLFKVSDKVRRFFLFKDELIFLTAKNASNFKICRTLINNPNFEKPEVLVPEYTNEIITDFAITKDGIYFVKVKNGVEANLMLLKNNGNLKSIELPIGAGNIKLQTKSPIESDLWVTLQGWTINSKKYFYDVISNSFILENSKSNSEKNNKDDIVVEEILVQSHDKKDIPLSIIYKRGFKKNGNHPLFITAYGAYGRSINPRSTALISNWIDEGGVYAVAHVRGGGEKGYEWYTEGLKLNKANSWKDLISCVKYLQEYKYTKSSKTVAWGASAGGIAVGKAVLEEPSLFSAAVITSGMLNTLRSEFAPNGKNNAKEFGTVKNPKEFESLLAMDSYQSLQKNTSYPSFLVTTGLNDSRVASWQSMKFVARLREYSSSKKPILFSVDFESGHGYESSKRKMNIKIGEIIVFALSQTGHPEYQPNE</sequence>
<dbReference type="GO" id="GO:0070012">
    <property type="term" value="F:oligopeptidase activity"/>
    <property type="evidence" value="ECO:0007669"/>
    <property type="project" value="TreeGrafter"/>
</dbReference>
<organism evidence="8 9">
    <name type="scientific">Aquimarina algicola</name>
    <dbReference type="NCBI Taxonomy" id="2589995"/>
    <lineage>
        <taxon>Bacteria</taxon>
        <taxon>Pseudomonadati</taxon>
        <taxon>Bacteroidota</taxon>
        <taxon>Flavobacteriia</taxon>
        <taxon>Flavobacteriales</taxon>
        <taxon>Flavobacteriaceae</taxon>
        <taxon>Aquimarina</taxon>
    </lineage>
</organism>
<evidence type="ECO:0000256" key="4">
    <source>
        <dbReference type="ARBA" id="ARBA00022801"/>
    </source>
</evidence>
<dbReference type="InterPro" id="IPR051167">
    <property type="entry name" value="Prolyl_oligopep/macrocyclase"/>
</dbReference>
<keyword evidence="4" id="KW-0378">Hydrolase</keyword>
<dbReference type="Pfam" id="PF00326">
    <property type="entry name" value="Peptidase_S9"/>
    <property type="match status" value="1"/>
</dbReference>
<evidence type="ECO:0000259" key="7">
    <source>
        <dbReference type="Pfam" id="PF02897"/>
    </source>
</evidence>
<evidence type="ECO:0000256" key="3">
    <source>
        <dbReference type="ARBA" id="ARBA00022670"/>
    </source>
</evidence>
<gene>
    <name evidence="8" type="ORF">FHK87_10385</name>
</gene>
<dbReference type="EC" id="3.4.21.26" evidence="2"/>
<feature type="domain" description="Peptidase S9 prolyl oligopeptidase catalytic" evidence="6">
    <location>
        <begin position="482"/>
        <end position="685"/>
    </location>
</feature>
<dbReference type="GO" id="GO:0004252">
    <property type="term" value="F:serine-type endopeptidase activity"/>
    <property type="evidence" value="ECO:0007669"/>
    <property type="project" value="UniProtKB-EC"/>
</dbReference>
<comment type="caution">
    <text evidence="8">The sequence shown here is derived from an EMBL/GenBank/DDBJ whole genome shotgun (WGS) entry which is preliminary data.</text>
</comment>
<dbReference type="Gene3D" id="2.130.10.120">
    <property type="entry name" value="Prolyl oligopeptidase, N-terminal domain"/>
    <property type="match status" value="1"/>
</dbReference>
<dbReference type="EMBL" id="VFWZ01000002">
    <property type="protein sequence ID" value="TPN87971.1"/>
    <property type="molecule type" value="Genomic_DNA"/>
</dbReference>
<dbReference type="GO" id="GO:0006508">
    <property type="term" value="P:proteolysis"/>
    <property type="evidence" value="ECO:0007669"/>
    <property type="project" value="UniProtKB-KW"/>
</dbReference>
<accession>A0A504JMN8</accession>
<proteinExistence type="predicted"/>
<keyword evidence="5" id="KW-0720">Serine protease</keyword>
<dbReference type="GO" id="GO:0005829">
    <property type="term" value="C:cytosol"/>
    <property type="evidence" value="ECO:0007669"/>
    <property type="project" value="TreeGrafter"/>
</dbReference>
<evidence type="ECO:0000313" key="8">
    <source>
        <dbReference type="EMBL" id="TPN87971.1"/>
    </source>
</evidence>
<dbReference type="PANTHER" id="PTHR42881">
    <property type="entry name" value="PROLYL ENDOPEPTIDASE"/>
    <property type="match status" value="1"/>
</dbReference>